<protein>
    <recommendedName>
        <fullName evidence="2">Xylanolytic transcriptional activator regulatory domain-containing protein</fullName>
    </recommendedName>
</protein>
<dbReference type="Proteomes" id="UP000053593">
    <property type="component" value="Unassembled WGS sequence"/>
</dbReference>
<dbReference type="GO" id="GO:0003677">
    <property type="term" value="F:DNA binding"/>
    <property type="evidence" value="ECO:0007669"/>
    <property type="project" value="InterPro"/>
</dbReference>
<feature type="domain" description="Xylanolytic transcriptional activator regulatory" evidence="2">
    <location>
        <begin position="27"/>
        <end position="77"/>
    </location>
</feature>
<dbReference type="InterPro" id="IPR007219">
    <property type="entry name" value="XnlR_reg_dom"/>
</dbReference>
<accession>A0A0D0BZX8</accession>
<dbReference type="Pfam" id="PF04082">
    <property type="entry name" value="Fungal_trans"/>
    <property type="match status" value="1"/>
</dbReference>
<dbReference type="GO" id="GO:0008270">
    <property type="term" value="F:zinc ion binding"/>
    <property type="evidence" value="ECO:0007669"/>
    <property type="project" value="InterPro"/>
</dbReference>
<evidence type="ECO:0000313" key="3">
    <source>
        <dbReference type="EMBL" id="KIK55514.1"/>
    </source>
</evidence>
<dbReference type="HOGENOM" id="CLU_2628530_0_0_1"/>
<sequence>LQWHAALEYELIPYSYPPNNLLESLLALYWEQFHPFYPLLHRPTFEKLLASKLHLHDQMFGSTVLAVCALASCHSNDP</sequence>
<keyword evidence="4" id="KW-1185">Reference proteome</keyword>
<organism evidence="3 4">
    <name type="scientific">Collybiopsis luxurians FD-317 M1</name>
    <dbReference type="NCBI Taxonomy" id="944289"/>
    <lineage>
        <taxon>Eukaryota</taxon>
        <taxon>Fungi</taxon>
        <taxon>Dikarya</taxon>
        <taxon>Basidiomycota</taxon>
        <taxon>Agaricomycotina</taxon>
        <taxon>Agaricomycetes</taxon>
        <taxon>Agaricomycetidae</taxon>
        <taxon>Agaricales</taxon>
        <taxon>Marasmiineae</taxon>
        <taxon>Omphalotaceae</taxon>
        <taxon>Collybiopsis</taxon>
        <taxon>Collybiopsis luxurians</taxon>
    </lineage>
</organism>
<evidence type="ECO:0000256" key="1">
    <source>
        <dbReference type="ARBA" id="ARBA00023242"/>
    </source>
</evidence>
<dbReference type="EMBL" id="KN834805">
    <property type="protein sequence ID" value="KIK55514.1"/>
    <property type="molecule type" value="Genomic_DNA"/>
</dbReference>
<reference evidence="3 4" key="1">
    <citation type="submission" date="2014-04" db="EMBL/GenBank/DDBJ databases">
        <title>Evolutionary Origins and Diversification of the Mycorrhizal Mutualists.</title>
        <authorList>
            <consortium name="DOE Joint Genome Institute"/>
            <consortium name="Mycorrhizal Genomics Consortium"/>
            <person name="Kohler A."/>
            <person name="Kuo A."/>
            <person name="Nagy L.G."/>
            <person name="Floudas D."/>
            <person name="Copeland A."/>
            <person name="Barry K.W."/>
            <person name="Cichocki N."/>
            <person name="Veneault-Fourrey C."/>
            <person name="LaButti K."/>
            <person name="Lindquist E.A."/>
            <person name="Lipzen A."/>
            <person name="Lundell T."/>
            <person name="Morin E."/>
            <person name="Murat C."/>
            <person name="Riley R."/>
            <person name="Ohm R."/>
            <person name="Sun H."/>
            <person name="Tunlid A."/>
            <person name="Henrissat B."/>
            <person name="Grigoriev I.V."/>
            <person name="Hibbett D.S."/>
            <person name="Martin F."/>
        </authorList>
    </citation>
    <scope>NUCLEOTIDE SEQUENCE [LARGE SCALE GENOMIC DNA]</scope>
    <source>
        <strain evidence="3 4">FD-317 M1</strain>
    </source>
</reference>
<dbReference type="GO" id="GO:0006351">
    <property type="term" value="P:DNA-templated transcription"/>
    <property type="evidence" value="ECO:0007669"/>
    <property type="project" value="InterPro"/>
</dbReference>
<dbReference type="AlphaFoldDB" id="A0A0D0BZX8"/>
<name>A0A0D0BZX8_9AGAR</name>
<gene>
    <name evidence="3" type="ORF">GYMLUDRAFT_175403</name>
</gene>
<keyword evidence="1" id="KW-0539">Nucleus</keyword>
<evidence type="ECO:0000313" key="4">
    <source>
        <dbReference type="Proteomes" id="UP000053593"/>
    </source>
</evidence>
<feature type="non-terminal residue" evidence="3">
    <location>
        <position position="1"/>
    </location>
</feature>
<dbReference type="CDD" id="cd12148">
    <property type="entry name" value="fungal_TF_MHR"/>
    <property type="match status" value="1"/>
</dbReference>
<evidence type="ECO:0000259" key="2">
    <source>
        <dbReference type="Pfam" id="PF04082"/>
    </source>
</evidence>
<proteinExistence type="predicted"/>
<dbReference type="OrthoDB" id="4456959at2759"/>